<dbReference type="Pfam" id="PF00929">
    <property type="entry name" value="RNase_T"/>
    <property type="match status" value="1"/>
</dbReference>
<accession>A0ABT7SQG0</accession>
<dbReference type="SMART" id="SM00479">
    <property type="entry name" value="EXOIII"/>
    <property type="match status" value="1"/>
</dbReference>
<dbReference type="RefSeq" id="WP_289411133.1">
    <property type="nucleotide sequence ID" value="NZ_JAUCDY010000011.1"/>
</dbReference>
<evidence type="ECO:0000313" key="6">
    <source>
        <dbReference type="Proteomes" id="UP001241056"/>
    </source>
</evidence>
<dbReference type="InterPro" id="IPR012337">
    <property type="entry name" value="RNaseH-like_sf"/>
</dbReference>
<proteinExistence type="predicted"/>
<gene>
    <name evidence="5" type="ORF">QEZ41_09100</name>
</gene>
<comment type="caution">
    <text evidence="5">The sequence shown here is derived from an EMBL/GenBank/DDBJ whole genome shotgun (WGS) entry which is preliminary data.</text>
</comment>
<dbReference type="EMBL" id="JAUCDY010000011">
    <property type="protein sequence ID" value="MDM7858427.1"/>
    <property type="molecule type" value="Genomic_DNA"/>
</dbReference>
<keyword evidence="3 5" id="KW-0269">Exonuclease</keyword>
<reference evidence="5 6" key="1">
    <citation type="submission" date="2023-06" db="EMBL/GenBank/DDBJ databases">
        <title>Thiopseudomonas sp. CY1220 draft genome sequence.</title>
        <authorList>
            <person name="Zhao G."/>
            <person name="An M."/>
        </authorList>
    </citation>
    <scope>NUCLEOTIDE SEQUENCE [LARGE SCALE GENOMIC DNA]</scope>
    <source>
        <strain evidence="5 6">CY1220</strain>
    </source>
</reference>
<dbReference type="CDD" id="cd06127">
    <property type="entry name" value="DEDDh"/>
    <property type="match status" value="1"/>
</dbReference>
<dbReference type="SUPFAM" id="SSF53098">
    <property type="entry name" value="Ribonuclease H-like"/>
    <property type="match status" value="1"/>
</dbReference>
<evidence type="ECO:0000256" key="3">
    <source>
        <dbReference type="ARBA" id="ARBA00022839"/>
    </source>
</evidence>
<dbReference type="InterPro" id="IPR036397">
    <property type="entry name" value="RNaseH_sf"/>
</dbReference>
<organism evidence="5 6">
    <name type="scientific">Thiopseudomonas acetoxidans</name>
    <dbReference type="NCBI Taxonomy" id="3041622"/>
    <lineage>
        <taxon>Bacteria</taxon>
        <taxon>Pseudomonadati</taxon>
        <taxon>Pseudomonadota</taxon>
        <taxon>Gammaproteobacteria</taxon>
        <taxon>Pseudomonadales</taxon>
        <taxon>Pseudomonadaceae</taxon>
        <taxon>Thiopseudomonas</taxon>
    </lineage>
</organism>
<protein>
    <submittedName>
        <fullName evidence="5">3'-5' exonuclease</fullName>
    </submittedName>
</protein>
<keyword evidence="1" id="KW-0540">Nuclease</keyword>
<feature type="domain" description="Exonuclease" evidence="4">
    <location>
        <begin position="39"/>
        <end position="209"/>
    </location>
</feature>
<dbReference type="InterPro" id="IPR013520">
    <property type="entry name" value="Ribonucl_H"/>
</dbReference>
<keyword evidence="2" id="KW-0378">Hydrolase</keyword>
<dbReference type="Proteomes" id="UP001241056">
    <property type="component" value="Unassembled WGS sequence"/>
</dbReference>
<evidence type="ECO:0000256" key="2">
    <source>
        <dbReference type="ARBA" id="ARBA00022801"/>
    </source>
</evidence>
<dbReference type="PANTHER" id="PTHR30231:SF4">
    <property type="entry name" value="PROTEIN NEN2"/>
    <property type="match status" value="1"/>
</dbReference>
<evidence type="ECO:0000259" key="4">
    <source>
        <dbReference type="SMART" id="SM00479"/>
    </source>
</evidence>
<evidence type="ECO:0000256" key="1">
    <source>
        <dbReference type="ARBA" id="ARBA00022722"/>
    </source>
</evidence>
<sequence>MKLFKWFSKRPEVDEKDMARLYALPAPEPIAEQPLASQRFVVVDLEATGLNTLKDKILSIGAVVIQDNSIEIGQLLARTLKREGHKVSESVLIHQIAPSDVAAGERTETAMLDFLEFVDVSPLLAFHADFDQRLLIREFKDIFGFNFKHPFFDLAEIAPMLYPDHGMRCPTMDSWVEFFGLHVLQRHNACADAMVTAELMLIFLKKAQAQGIHTLKDLEVSLNNWRRRKSSTMSV</sequence>
<dbReference type="Gene3D" id="3.30.420.10">
    <property type="entry name" value="Ribonuclease H-like superfamily/Ribonuclease H"/>
    <property type="match status" value="1"/>
</dbReference>
<dbReference type="GO" id="GO:0004527">
    <property type="term" value="F:exonuclease activity"/>
    <property type="evidence" value="ECO:0007669"/>
    <property type="project" value="UniProtKB-KW"/>
</dbReference>
<name>A0ABT7SQG0_9GAMM</name>
<evidence type="ECO:0000313" key="5">
    <source>
        <dbReference type="EMBL" id="MDM7858427.1"/>
    </source>
</evidence>
<dbReference type="PANTHER" id="PTHR30231">
    <property type="entry name" value="DNA POLYMERASE III SUBUNIT EPSILON"/>
    <property type="match status" value="1"/>
</dbReference>
<keyword evidence="6" id="KW-1185">Reference proteome</keyword>